<dbReference type="EMBL" id="JACGCI010000049">
    <property type="protein sequence ID" value="KAF6751511.1"/>
    <property type="molecule type" value="Genomic_DNA"/>
</dbReference>
<evidence type="ECO:0000256" key="8">
    <source>
        <dbReference type="ARBA" id="ARBA00023146"/>
    </source>
</evidence>
<dbReference type="Gene3D" id="2.170.220.10">
    <property type="match status" value="1"/>
</dbReference>
<evidence type="ECO:0000256" key="3">
    <source>
        <dbReference type="ARBA" id="ARBA00012838"/>
    </source>
</evidence>
<keyword evidence="5 12" id="KW-0547">Nucleotide-binding</keyword>
<dbReference type="Gene3D" id="3.40.50.620">
    <property type="entry name" value="HUPs"/>
    <property type="match status" value="1"/>
</dbReference>
<evidence type="ECO:0000259" key="14">
    <source>
        <dbReference type="Pfam" id="PF19303"/>
    </source>
</evidence>
<sequence length="600" mass="67125">MSLASVHHRVRRLPSLRFSYRPCTSTKLTKWSLLPTPTSTIRRWSSTSDPSKPYYITTPIFYPNAKPHIGHLYTLVLGDVLARYRRLVEPQREVKFLVGTDEHGLKIQQAAAKSGKTREDGAVDVQGFCDELSEVFKNLSKSANISYTTFARTTQDRHLVAVEHVWRTLNEKGFIYKGEYEGWYSVTDECFYTTPQVTETTDGTHISKETGSTVEWSKEYNYMFRLSAFRDALVHHYSSNKDVTTVFPSQYNSVVLGMLSPASTDEPGLVDISISRPRSRLTWGITVPEDPEHTVYVWFDALLIYLSGVGYPWSGAGAQAGWPADMQIIGKDILRFHAIYLPAILLALSGPKYSELVATPPSKVLEAASIGLPKRLLTHAHWTVSQAKMSKSVGNVVDPIHSMETYGVDIVRYYLARVGGRFRDDVDWSFEQLENHSKQLQSLLGNYLLRVASARITASAAVGRDQLQDGGEAFLHSLNEELFQAATKLPGKVQSSMEALEVADALVEVLDVLKLANKAVTDIAPWSKACDPRVVYETRQTALLTLRVAGVCLKPFVPETSERLLEALGLSEAEKTWESVLALDGSERKKEREVKAVRLF</sequence>
<organism evidence="15 16">
    <name type="scientific">Ephemerocybe angulata</name>
    <dbReference type="NCBI Taxonomy" id="980116"/>
    <lineage>
        <taxon>Eukaryota</taxon>
        <taxon>Fungi</taxon>
        <taxon>Dikarya</taxon>
        <taxon>Basidiomycota</taxon>
        <taxon>Agaricomycotina</taxon>
        <taxon>Agaricomycetes</taxon>
        <taxon>Agaricomycetidae</taxon>
        <taxon>Agaricales</taxon>
        <taxon>Agaricineae</taxon>
        <taxon>Psathyrellaceae</taxon>
        <taxon>Ephemerocybe</taxon>
    </lineage>
</organism>
<evidence type="ECO:0000256" key="1">
    <source>
        <dbReference type="ARBA" id="ARBA00004496"/>
    </source>
</evidence>
<accession>A0A8H6HRP4</accession>
<dbReference type="GO" id="GO:0006431">
    <property type="term" value="P:methionyl-tRNA aminoacylation"/>
    <property type="evidence" value="ECO:0007669"/>
    <property type="project" value="InterPro"/>
</dbReference>
<evidence type="ECO:0000256" key="11">
    <source>
        <dbReference type="ARBA" id="ARBA00068817"/>
    </source>
</evidence>
<evidence type="ECO:0000256" key="12">
    <source>
        <dbReference type="RuleBase" id="RU363039"/>
    </source>
</evidence>
<evidence type="ECO:0000256" key="6">
    <source>
        <dbReference type="ARBA" id="ARBA00022840"/>
    </source>
</evidence>
<dbReference type="OrthoDB" id="24670at2759"/>
<comment type="catalytic activity">
    <reaction evidence="10">
        <text>tRNA(Met) + L-methionine + ATP = L-methionyl-tRNA(Met) + AMP + diphosphate</text>
        <dbReference type="Rhea" id="RHEA:13481"/>
        <dbReference type="Rhea" id="RHEA-COMP:9667"/>
        <dbReference type="Rhea" id="RHEA-COMP:9698"/>
        <dbReference type="ChEBI" id="CHEBI:30616"/>
        <dbReference type="ChEBI" id="CHEBI:33019"/>
        <dbReference type="ChEBI" id="CHEBI:57844"/>
        <dbReference type="ChEBI" id="CHEBI:78442"/>
        <dbReference type="ChEBI" id="CHEBI:78530"/>
        <dbReference type="ChEBI" id="CHEBI:456215"/>
        <dbReference type="EC" id="6.1.1.10"/>
    </reaction>
</comment>
<dbReference type="InterPro" id="IPR033911">
    <property type="entry name" value="MetRS_core"/>
</dbReference>
<keyword evidence="6 12" id="KW-0067">ATP-binding</keyword>
<evidence type="ECO:0000313" key="16">
    <source>
        <dbReference type="Proteomes" id="UP000521943"/>
    </source>
</evidence>
<dbReference type="PANTHER" id="PTHR43326">
    <property type="entry name" value="METHIONYL-TRNA SYNTHETASE"/>
    <property type="match status" value="1"/>
</dbReference>
<keyword evidence="4 12" id="KW-0436">Ligase</keyword>
<dbReference type="AlphaFoldDB" id="A0A8H6HRP4"/>
<proteinExistence type="inferred from homology"/>
<dbReference type="Pfam" id="PF09334">
    <property type="entry name" value="tRNA-synt_1g"/>
    <property type="match status" value="1"/>
</dbReference>
<dbReference type="Gene3D" id="1.10.730.10">
    <property type="entry name" value="Isoleucyl-tRNA Synthetase, Domain 1"/>
    <property type="match status" value="1"/>
</dbReference>
<feature type="domain" description="Methionyl/Leucyl tRNA synthetase" evidence="13">
    <location>
        <begin position="54"/>
        <end position="451"/>
    </location>
</feature>
<dbReference type="GO" id="GO:0005739">
    <property type="term" value="C:mitochondrion"/>
    <property type="evidence" value="ECO:0007669"/>
    <property type="project" value="UniProtKB-ARBA"/>
</dbReference>
<dbReference type="EC" id="6.1.1.10" evidence="3"/>
<feature type="domain" description="Methionyl-tRNA synthetase anticodon-binding" evidence="14">
    <location>
        <begin position="480"/>
        <end position="578"/>
    </location>
</feature>
<dbReference type="PANTHER" id="PTHR43326:SF1">
    <property type="entry name" value="METHIONINE--TRNA LIGASE, MITOCHONDRIAL"/>
    <property type="match status" value="1"/>
</dbReference>
<name>A0A8H6HRP4_9AGAR</name>
<comment type="caution">
    <text evidence="15">The sequence shown here is derived from an EMBL/GenBank/DDBJ whole genome shotgun (WGS) entry which is preliminary data.</text>
</comment>
<dbReference type="CDD" id="cd00814">
    <property type="entry name" value="MetRS_core"/>
    <property type="match status" value="1"/>
</dbReference>
<protein>
    <recommendedName>
        <fullName evidence="11">Probable methionine--tRNA ligase, mitochondrial</fullName>
        <ecNumber evidence="3">6.1.1.10</ecNumber>
    </recommendedName>
    <alternativeName>
        <fullName evidence="9">Methionyl-tRNA synthetase</fullName>
    </alternativeName>
</protein>
<dbReference type="GO" id="GO:0004825">
    <property type="term" value="F:methionine-tRNA ligase activity"/>
    <property type="evidence" value="ECO:0007669"/>
    <property type="project" value="UniProtKB-EC"/>
</dbReference>
<dbReference type="GO" id="GO:0005524">
    <property type="term" value="F:ATP binding"/>
    <property type="evidence" value="ECO:0007669"/>
    <property type="project" value="UniProtKB-KW"/>
</dbReference>
<dbReference type="InterPro" id="IPR014729">
    <property type="entry name" value="Rossmann-like_a/b/a_fold"/>
</dbReference>
<dbReference type="PRINTS" id="PR01041">
    <property type="entry name" value="TRNASYNTHMET"/>
</dbReference>
<dbReference type="Proteomes" id="UP000521943">
    <property type="component" value="Unassembled WGS sequence"/>
</dbReference>
<comment type="subcellular location">
    <subcellularLocation>
        <location evidence="1">Cytoplasm</location>
    </subcellularLocation>
</comment>
<evidence type="ECO:0000256" key="4">
    <source>
        <dbReference type="ARBA" id="ARBA00022598"/>
    </source>
</evidence>
<comment type="similarity">
    <text evidence="2 12">Belongs to the class-I aminoacyl-tRNA synthetase family.</text>
</comment>
<dbReference type="InterPro" id="IPR001412">
    <property type="entry name" value="aa-tRNA-synth_I_CS"/>
</dbReference>
<dbReference type="FunFam" id="2.170.220.10:FF:000001">
    <property type="entry name" value="methionine--tRNA ligase, mitochondrial"/>
    <property type="match status" value="1"/>
</dbReference>
<evidence type="ECO:0000256" key="9">
    <source>
        <dbReference type="ARBA" id="ARBA00030904"/>
    </source>
</evidence>
<dbReference type="SUPFAM" id="SSF52374">
    <property type="entry name" value="Nucleotidylyl transferase"/>
    <property type="match status" value="1"/>
</dbReference>
<evidence type="ECO:0000256" key="10">
    <source>
        <dbReference type="ARBA" id="ARBA00047364"/>
    </source>
</evidence>
<dbReference type="PROSITE" id="PS00178">
    <property type="entry name" value="AA_TRNA_LIGASE_I"/>
    <property type="match status" value="1"/>
</dbReference>
<dbReference type="InterPro" id="IPR023457">
    <property type="entry name" value="Met-tRNA_synth_2"/>
</dbReference>
<keyword evidence="7 12" id="KW-0648">Protein biosynthesis</keyword>
<keyword evidence="8 12" id="KW-0030">Aminoacyl-tRNA synthetase</keyword>
<dbReference type="InterPro" id="IPR009080">
    <property type="entry name" value="tRNAsynth_Ia_anticodon-bd"/>
</dbReference>
<gene>
    <name evidence="15" type="ORF">DFP72DRAFT_816281</name>
</gene>
<reference evidence="15 16" key="1">
    <citation type="submission" date="2020-07" db="EMBL/GenBank/DDBJ databases">
        <title>Comparative genomics of pyrophilous fungi reveals a link between fire events and developmental genes.</title>
        <authorList>
            <consortium name="DOE Joint Genome Institute"/>
            <person name="Steindorff A.S."/>
            <person name="Carver A."/>
            <person name="Calhoun S."/>
            <person name="Stillman K."/>
            <person name="Liu H."/>
            <person name="Lipzen A."/>
            <person name="Pangilinan J."/>
            <person name="Labutti K."/>
            <person name="Bruns T.D."/>
            <person name="Grigoriev I.V."/>
        </authorList>
    </citation>
    <scope>NUCLEOTIDE SEQUENCE [LARGE SCALE GENOMIC DNA]</scope>
    <source>
        <strain evidence="15 16">CBS 144469</strain>
    </source>
</reference>
<keyword evidence="16" id="KW-1185">Reference proteome</keyword>
<dbReference type="InterPro" id="IPR015413">
    <property type="entry name" value="Methionyl/Leucyl_tRNA_Synth"/>
</dbReference>
<evidence type="ECO:0000256" key="5">
    <source>
        <dbReference type="ARBA" id="ARBA00022741"/>
    </source>
</evidence>
<dbReference type="InterPro" id="IPR041872">
    <property type="entry name" value="Anticodon_Met"/>
</dbReference>
<dbReference type="SUPFAM" id="SSF47323">
    <property type="entry name" value="Anticodon-binding domain of a subclass of class I aminoacyl-tRNA synthetases"/>
    <property type="match status" value="1"/>
</dbReference>
<evidence type="ECO:0000256" key="7">
    <source>
        <dbReference type="ARBA" id="ARBA00022917"/>
    </source>
</evidence>
<evidence type="ECO:0000256" key="2">
    <source>
        <dbReference type="ARBA" id="ARBA00005594"/>
    </source>
</evidence>
<dbReference type="Pfam" id="PF19303">
    <property type="entry name" value="Anticodon_3"/>
    <property type="match status" value="1"/>
</dbReference>
<evidence type="ECO:0000259" key="13">
    <source>
        <dbReference type="Pfam" id="PF09334"/>
    </source>
</evidence>
<evidence type="ECO:0000313" key="15">
    <source>
        <dbReference type="EMBL" id="KAF6751511.1"/>
    </source>
</evidence>